<protein>
    <recommendedName>
        <fullName evidence="2 17">Cytochrome b</fullName>
    </recommendedName>
</protein>
<keyword evidence="6 17" id="KW-0812">Transmembrane</keyword>
<keyword evidence="11 16" id="KW-0408">Iron</keyword>
<feature type="transmembrane region" description="Helical" evidence="17">
    <location>
        <begin position="28"/>
        <end position="55"/>
    </location>
</feature>
<keyword evidence="5 17" id="KW-0679">Respiratory chain</keyword>
<evidence type="ECO:0000259" key="18">
    <source>
        <dbReference type="PROSITE" id="PS51002"/>
    </source>
</evidence>
<feature type="transmembrane region" description="Helical" evidence="17">
    <location>
        <begin position="182"/>
        <end position="201"/>
    </location>
</feature>
<dbReference type="AlphaFoldDB" id="A0A386TY30"/>
<dbReference type="PROSITE" id="PS51002">
    <property type="entry name" value="CYTB_NTER"/>
    <property type="match status" value="1"/>
</dbReference>
<feature type="domain" description="Cytochrome b/b6 C-terminal region profile" evidence="19">
    <location>
        <begin position="211"/>
        <end position="381"/>
    </location>
</feature>
<evidence type="ECO:0000256" key="9">
    <source>
        <dbReference type="ARBA" id="ARBA00022982"/>
    </source>
</evidence>
<feature type="binding site" description="axial binding residue" evidence="16">
    <location>
        <position position="183"/>
    </location>
    <ligand>
        <name>heme b</name>
        <dbReference type="ChEBI" id="CHEBI:60344"/>
        <label>b562</label>
    </ligand>
    <ligandPart>
        <name>Fe</name>
        <dbReference type="ChEBI" id="CHEBI:18248"/>
    </ligandPart>
</feature>
<feature type="binding site" evidence="15">
    <location>
        <position position="202"/>
    </location>
    <ligand>
        <name>a ubiquinone</name>
        <dbReference type="ChEBI" id="CHEBI:16389"/>
    </ligand>
</feature>
<evidence type="ECO:0000256" key="13">
    <source>
        <dbReference type="ARBA" id="ARBA00023136"/>
    </source>
</evidence>
<comment type="cofactor">
    <cofactor evidence="16">
        <name>heme</name>
        <dbReference type="ChEBI" id="CHEBI:30413"/>
    </cofactor>
    <text evidence="16">Binds 2 heme groups non-covalently.</text>
</comment>
<dbReference type="CDD" id="cd00290">
    <property type="entry name" value="cytochrome_b_C"/>
    <property type="match status" value="1"/>
</dbReference>
<dbReference type="InterPro" id="IPR005797">
    <property type="entry name" value="Cyt_b/b6_N"/>
</dbReference>
<evidence type="ECO:0000256" key="5">
    <source>
        <dbReference type="ARBA" id="ARBA00022660"/>
    </source>
</evidence>
<feature type="transmembrane region" description="Helical" evidence="17">
    <location>
        <begin position="225"/>
        <end position="247"/>
    </location>
</feature>
<evidence type="ECO:0000313" key="20">
    <source>
        <dbReference type="EMBL" id="AYE93125.1"/>
    </source>
</evidence>
<dbReference type="Pfam" id="PF00032">
    <property type="entry name" value="Cytochrom_B_C"/>
    <property type="match status" value="1"/>
</dbReference>
<evidence type="ECO:0000256" key="17">
    <source>
        <dbReference type="RuleBase" id="RU362117"/>
    </source>
</evidence>
<evidence type="ECO:0000259" key="19">
    <source>
        <dbReference type="PROSITE" id="PS51003"/>
    </source>
</evidence>
<dbReference type="Gene3D" id="1.20.810.10">
    <property type="entry name" value="Cytochrome Bc1 Complex, Chain C"/>
    <property type="match status" value="1"/>
</dbReference>
<organism evidence="20">
    <name type="scientific">Myochromella boudieri</name>
    <dbReference type="NCBI Taxonomy" id="117066"/>
    <lineage>
        <taxon>Eukaryota</taxon>
        <taxon>Fungi</taxon>
        <taxon>Dikarya</taxon>
        <taxon>Basidiomycota</taxon>
        <taxon>Agaricomycotina</taxon>
        <taxon>Agaricomycetes</taxon>
        <taxon>Agaricomycetidae</taxon>
        <taxon>Agaricales</taxon>
        <taxon>Tricholomatineae</taxon>
        <taxon>Lyophyllaceae</taxon>
        <taxon>Myochromella</taxon>
    </lineage>
</organism>
<dbReference type="GO" id="GO:0016491">
    <property type="term" value="F:oxidoreductase activity"/>
    <property type="evidence" value="ECO:0007669"/>
    <property type="project" value="UniProtKB-UniRule"/>
</dbReference>
<reference evidence="20" key="1">
    <citation type="submission" date="2018-08" db="EMBL/GenBank/DDBJ databases">
        <title>Comparative mitochondrial genomics of the basidiomycete Termitomyces.</title>
        <authorList>
            <person name="Nieuwenhuis M."/>
        </authorList>
    </citation>
    <scope>NUCLEOTIDE SEQUENCE</scope>
    <source>
        <strain evidence="20">TB01</strain>
    </source>
</reference>
<comment type="function">
    <text evidence="17">Component of the ubiquinol-cytochrome c reductase complex (complex III or cytochrome b-c1 complex) that is part of the mitochondrial respiratory chain. The b-c1 complex mediates electron transfer from ubiquinol to cytochrome c. Contributes to the generation of a proton gradient across the mitochondrial membrane that is then used for ATP synthesis.</text>
</comment>
<dbReference type="Pfam" id="PF00033">
    <property type="entry name" value="Cytochrome_B"/>
    <property type="match status" value="1"/>
</dbReference>
<dbReference type="FunFam" id="1.20.810.10:FF:000002">
    <property type="entry name" value="Cytochrome b"/>
    <property type="match status" value="1"/>
</dbReference>
<evidence type="ECO:0000256" key="7">
    <source>
        <dbReference type="ARBA" id="ARBA00022723"/>
    </source>
</evidence>
<dbReference type="GO" id="GO:0005743">
    <property type="term" value="C:mitochondrial inner membrane"/>
    <property type="evidence" value="ECO:0007669"/>
    <property type="project" value="UniProtKB-SubCell"/>
</dbReference>
<dbReference type="InterPro" id="IPR048260">
    <property type="entry name" value="Cytochrome_b_C_euk/bac"/>
</dbReference>
<evidence type="ECO:0000256" key="10">
    <source>
        <dbReference type="ARBA" id="ARBA00022989"/>
    </source>
</evidence>
<dbReference type="InterPro" id="IPR016174">
    <property type="entry name" value="Di-haem_cyt_TM"/>
</dbReference>
<keyword evidence="8" id="KW-0999">Mitochondrion inner membrane</keyword>
<dbReference type="EMBL" id="MH725793">
    <property type="protein sequence ID" value="AYE93125.1"/>
    <property type="molecule type" value="Genomic_DNA"/>
</dbReference>
<geneLocation type="mitochondrion" evidence="20"/>
<evidence type="ECO:0000256" key="4">
    <source>
        <dbReference type="ARBA" id="ARBA00022617"/>
    </source>
</evidence>
<sequence>MRILKTHVLLRLVNSYIVDSPQPANITYLWNFGSLLALCLIIQILTGAFLAMHYTPNVDFAFNSVEHIMRDVNNGWLIRYTHANVASFFFIFVYMHVGRGLYYSSYKTPRVLVWSIGVIILILMMAIAFLGYVLPYGQMSLWGATVITNLLSAIPVFGQDIVELIWGGFSVSNATLNRFFSLHYLLPFVLAALAVAHLIALHEHGSNNPNGVTSNGDRYAMHPYFVFKDLVTIFAFLLVLSILVFFYPNLLGHSDNYIPADPMVTPASIVPEWYLLPFYAILRSIPNKLLGVVAMFGSLLILLILPLTDLSRIRGSTFRPAMKLAFWFFVVDFLILMWIGSQHPETPYLEIGQISTAFYFAWFLVIVPFIGIFENTLLDIATTSTATTAKIIKKNPFVLKKKKRKSKHQVYLTQ</sequence>
<dbReference type="CDD" id="cd00284">
    <property type="entry name" value="Cytochrome_b_N"/>
    <property type="match status" value="1"/>
</dbReference>
<evidence type="ECO:0000256" key="15">
    <source>
        <dbReference type="PIRSR" id="PIRSR038885-1"/>
    </source>
</evidence>
<evidence type="ECO:0000256" key="3">
    <source>
        <dbReference type="ARBA" id="ARBA00022448"/>
    </source>
</evidence>
<keyword evidence="12 17" id="KW-0496">Mitochondrion</keyword>
<evidence type="ECO:0000256" key="2">
    <source>
        <dbReference type="ARBA" id="ARBA00013531"/>
    </source>
</evidence>
<dbReference type="SUPFAM" id="SSF81648">
    <property type="entry name" value="a domain/subunit of cytochrome bc1 complex (Ubiquinol-cytochrome c reductase)"/>
    <property type="match status" value="1"/>
</dbReference>
<evidence type="ECO:0000256" key="14">
    <source>
        <dbReference type="ARBA" id="ARBA00061233"/>
    </source>
</evidence>
<evidence type="ECO:0000256" key="6">
    <source>
        <dbReference type="ARBA" id="ARBA00022692"/>
    </source>
</evidence>
<dbReference type="InterPro" id="IPR005798">
    <property type="entry name" value="Cyt_b/b6_C"/>
</dbReference>
<dbReference type="InterPro" id="IPR036150">
    <property type="entry name" value="Cyt_b/b6_C_sf"/>
</dbReference>
<dbReference type="SMR" id="A0A386TY30"/>
<comment type="cofactor">
    <cofactor evidence="17">
        <name>heme b</name>
        <dbReference type="ChEBI" id="CHEBI:60344"/>
    </cofactor>
    <text evidence="17">Binds 2 heme groups non-covalently.</text>
</comment>
<dbReference type="InterPro" id="IPR030689">
    <property type="entry name" value="Cytochrome_b"/>
</dbReference>
<dbReference type="PANTHER" id="PTHR19271">
    <property type="entry name" value="CYTOCHROME B"/>
    <property type="match status" value="1"/>
</dbReference>
<dbReference type="GO" id="GO:0045275">
    <property type="term" value="C:respiratory chain complex III"/>
    <property type="evidence" value="ECO:0007669"/>
    <property type="project" value="InterPro"/>
</dbReference>
<dbReference type="GO" id="GO:0006122">
    <property type="term" value="P:mitochondrial electron transport, ubiquinol to cytochrome c"/>
    <property type="evidence" value="ECO:0007669"/>
    <property type="project" value="TreeGrafter"/>
</dbReference>
<keyword evidence="4 16" id="KW-0349">Heme</keyword>
<keyword evidence="9 17" id="KW-0249">Electron transport</keyword>
<proteinExistence type="inferred from homology"/>
<feature type="domain" description="Cytochrome b/b6 N-terminal region profile" evidence="18">
    <location>
        <begin position="1"/>
        <end position="210"/>
    </location>
</feature>
<dbReference type="GO" id="GO:0046872">
    <property type="term" value="F:metal ion binding"/>
    <property type="evidence" value="ECO:0007669"/>
    <property type="project" value="UniProtKB-UniRule"/>
</dbReference>
<dbReference type="InterPro" id="IPR027387">
    <property type="entry name" value="Cytb/b6-like_sf"/>
</dbReference>
<keyword evidence="10 17" id="KW-1133">Transmembrane helix</keyword>
<evidence type="ECO:0000256" key="12">
    <source>
        <dbReference type="ARBA" id="ARBA00023128"/>
    </source>
</evidence>
<dbReference type="PANTHER" id="PTHR19271:SF16">
    <property type="entry name" value="CYTOCHROME B"/>
    <property type="match status" value="1"/>
</dbReference>
<evidence type="ECO:0000256" key="1">
    <source>
        <dbReference type="ARBA" id="ARBA00004448"/>
    </source>
</evidence>
<accession>A0A386TY30</accession>
<evidence type="ECO:0000256" key="11">
    <source>
        <dbReference type="ARBA" id="ARBA00023004"/>
    </source>
</evidence>
<feature type="transmembrane region" description="Helical" evidence="17">
    <location>
        <begin position="76"/>
        <end position="97"/>
    </location>
</feature>
<dbReference type="PIRSF" id="PIRSF038885">
    <property type="entry name" value="COB"/>
    <property type="match status" value="1"/>
</dbReference>
<feature type="binding site" description="axial binding residue" evidence="16">
    <location>
        <position position="197"/>
    </location>
    <ligand>
        <name>heme b</name>
        <dbReference type="ChEBI" id="CHEBI:60344"/>
        <label>b566</label>
    </ligand>
    <ligandPart>
        <name>Fe</name>
        <dbReference type="ChEBI" id="CHEBI:18248"/>
    </ligandPart>
</feature>
<feature type="transmembrane region" description="Helical" evidence="17">
    <location>
        <begin position="112"/>
        <end position="134"/>
    </location>
</feature>
<comment type="subcellular location">
    <subcellularLocation>
        <location evidence="1">Mitochondrion inner membrane</location>
        <topology evidence="1">Multi-pass membrane protein</topology>
    </subcellularLocation>
</comment>
<evidence type="ECO:0000256" key="16">
    <source>
        <dbReference type="PIRSR" id="PIRSR038885-2"/>
    </source>
</evidence>
<feature type="binding site" description="axial binding residue" evidence="16">
    <location>
        <position position="82"/>
    </location>
    <ligand>
        <name>heme b</name>
        <dbReference type="ChEBI" id="CHEBI:60344"/>
        <label>b562</label>
    </ligand>
    <ligandPart>
        <name>Fe</name>
        <dbReference type="ChEBI" id="CHEBI:18248"/>
    </ligandPart>
</feature>
<comment type="similarity">
    <text evidence="14 17">Belongs to the cytochrome b family.</text>
</comment>
<dbReference type="PROSITE" id="PS51003">
    <property type="entry name" value="CYTB_CTER"/>
    <property type="match status" value="1"/>
</dbReference>
<feature type="binding site" description="axial binding residue" evidence="16">
    <location>
        <position position="96"/>
    </location>
    <ligand>
        <name>heme b</name>
        <dbReference type="ChEBI" id="CHEBI:60344"/>
        <label>b566</label>
    </ligand>
    <ligandPart>
        <name>Fe</name>
        <dbReference type="ChEBI" id="CHEBI:18248"/>
    </ligandPart>
</feature>
<name>A0A386TY30_9AGAR</name>
<gene>
    <name evidence="20" type="ORF">DXG02_000003</name>
</gene>
<keyword evidence="3 17" id="KW-0813">Transport</keyword>
<dbReference type="InterPro" id="IPR048259">
    <property type="entry name" value="Cytochrome_b_N_euk/bac"/>
</dbReference>
<keyword evidence="7 16" id="KW-0479">Metal-binding</keyword>
<keyword evidence="13 17" id="KW-0472">Membrane</keyword>
<dbReference type="GO" id="GO:0008121">
    <property type="term" value="F:quinol-cytochrome-c reductase activity"/>
    <property type="evidence" value="ECO:0007669"/>
    <property type="project" value="InterPro"/>
</dbReference>
<feature type="transmembrane region" description="Helical" evidence="17">
    <location>
        <begin position="289"/>
        <end position="308"/>
    </location>
</feature>
<evidence type="ECO:0000256" key="8">
    <source>
        <dbReference type="ARBA" id="ARBA00022792"/>
    </source>
</evidence>
<feature type="transmembrane region" description="Helical" evidence="17">
    <location>
        <begin position="320"/>
        <end position="339"/>
    </location>
</feature>
<feature type="transmembrane region" description="Helical" evidence="17">
    <location>
        <begin position="351"/>
        <end position="373"/>
    </location>
</feature>
<dbReference type="SUPFAM" id="SSF81342">
    <property type="entry name" value="Transmembrane di-heme cytochromes"/>
    <property type="match status" value="1"/>
</dbReference>